<evidence type="ECO:0000256" key="8">
    <source>
        <dbReference type="SAM" id="Phobius"/>
    </source>
</evidence>
<feature type="transmembrane region" description="Helical" evidence="8">
    <location>
        <begin position="267"/>
        <end position="287"/>
    </location>
</feature>
<protein>
    <submittedName>
        <fullName evidence="10">MFS transporter</fullName>
    </submittedName>
</protein>
<feature type="transmembrane region" description="Helical" evidence="8">
    <location>
        <begin position="70"/>
        <end position="89"/>
    </location>
</feature>
<dbReference type="Proteomes" id="UP001458415">
    <property type="component" value="Unassembled WGS sequence"/>
</dbReference>
<keyword evidence="11" id="KW-1185">Reference proteome</keyword>
<comment type="subcellular location">
    <subcellularLocation>
        <location evidence="1">Cell membrane</location>
        <topology evidence="1">Multi-pass membrane protein</topology>
    </subcellularLocation>
</comment>
<evidence type="ECO:0000256" key="4">
    <source>
        <dbReference type="ARBA" id="ARBA00022692"/>
    </source>
</evidence>
<evidence type="ECO:0000256" key="1">
    <source>
        <dbReference type="ARBA" id="ARBA00004651"/>
    </source>
</evidence>
<organism evidence="10 11">
    <name type="scientific">Streptomyces carpinensis</name>
    <dbReference type="NCBI Taxonomy" id="66369"/>
    <lineage>
        <taxon>Bacteria</taxon>
        <taxon>Bacillati</taxon>
        <taxon>Actinomycetota</taxon>
        <taxon>Actinomycetes</taxon>
        <taxon>Kitasatosporales</taxon>
        <taxon>Streptomycetaceae</taxon>
        <taxon>Streptomyces</taxon>
    </lineage>
</organism>
<dbReference type="PANTHER" id="PTHR23517">
    <property type="entry name" value="RESISTANCE PROTEIN MDTM, PUTATIVE-RELATED-RELATED"/>
    <property type="match status" value="1"/>
</dbReference>
<feature type="transmembrane region" description="Helical" evidence="8">
    <location>
        <begin position="162"/>
        <end position="183"/>
    </location>
</feature>
<dbReference type="Gene3D" id="1.20.1250.20">
    <property type="entry name" value="MFS general substrate transporter like domains"/>
    <property type="match status" value="2"/>
</dbReference>
<reference evidence="10 11" key="1">
    <citation type="submission" date="2024-06" db="EMBL/GenBank/DDBJ databases">
        <title>The Natural Products Discovery Center: Release of the First 8490 Sequenced Strains for Exploring Actinobacteria Biosynthetic Diversity.</title>
        <authorList>
            <person name="Kalkreuter E."/>
            <person name="Kautsar S.A."/>
            <person name="Yang D."/>
            <person name="Bader C.D."/>
            <person name="Teijaro C.N."/>
            <person name="Fluegel L."/>
            <person name="Davis C.M."/>
            <person name="Simpson J.R."/>
            <person name="Lauterbach L."/>
            <person name="Steele A.D."/>
            <person name="Gui C."/>
            <person name="Meng S."/>
            <person name="Li G."/>
            <person name="Viehrig K."/>
            <person name="Ye F."/>
            <person name="Su P."/>
            <person name="Kiefer A.F."/>
            <person name="Nichols A."/>
            <person name="Cepeda A.J."/>
            <person name="Yan W."/>
            <person name="Fan B."/>
            <person name="Jiang Y."/>
            <person name="Adhikari A."/>
            <person name="Zheng C.-J."/>
            <person name="Schuster L."/>
            <person name="Cowan T.M."/>
            <person name="Smanski M.J."/>
            <person name="Chevrette M.G."/>
            <person name="De Carvalho L.P.S."/>
            <person name="Shen B."/>
        </authorList>
    </citation>
    <scope>NUCLEOTIDE SEQUENCE [LARGE SCALE GENOMIC DNA]</scope>
    <source>
        <strain evidence="10 11">NPDC000634</strain>
    </source>
</reference>
<keyword evidence="5 8" id="KW-1133">Transmembrane helix</keyword>
<dbReference type="PROSITE" id="PS50850">
    <property type="entry name" value="MFS"/>
    <property type="match status" value="1"/>
</dbReference>
<feature type="transmembrane region" description="Helical" evidence="8">
    <location>
        <begin position="129"/>
        <end position="150"/>
    </location>
</feature>
<dbReference type="EMBL" id="JBEPCU010000889">
    <property type="protein sequence ID" value="MER6981926.1"/>
    <property type="molecule type" value="Genomic_DNA"/>
</dbReference>
<feature type="transmembrane region" description="Helical" evidence="8">
    <location>
        <begin position="359"/>
        <end position="385"/>
    </location>
</feature>
<name>A0ABV1WCL9_9ACTN</name>
<keyword evidence="6 8" id="KW-0472">Membrane</keyword>
<feature type="transmembrane region" description="Helical" evidence="8">
    <location>
        <begin position="204"/>
        <end position="228"/>
    </location>
</feature>
<sequence>MRANFWTAGAVVALALWTSACPTMTYPLYQADWHLSTTTVTWIFAAYPIALIPVLVVFGDLSDHIGRRTAMLLGLAAELIGVLLFVLATDVTWLLAGRVFMGLGVGLSLSPASVAMVEFGPRGQEKRAGAIGTAVSALGIALAMVVGGALTEYGPYPLRLNFLVLAAAIAVVACFVMAMPHHTAEETAEPWRVRTIVIPRGNRVVFAAGSIAFASSFLLGAIVLPLGAKIAHQLAGSTNALVTGSLLSVFAVSIAVNALLARRLEVWVLVTLGAVGSSAAAWLFVVTGATHSMVIFFLASACAGAAYAFDFAGGLTVLSRHAAPHHRASMVSGGYLVGYVAQGVGAPGLGWVVTGHGLMAGLLTGATAFSVFFGAVLVGGVLVLLPLRRSSAQRGGGRRMGRPGPESTAAQERGPVHRATHRSG</sequence>
<dbReference type="InterPro" id="IPR020846">
    <property type="entry name" value="MFS_dom"/>
</dbReference>
<dbReference type="PANTHER" id="PTHR23517:SF13">
    <property type="entry name" value="MAJOR FACILITATOR SUPERFAMILY MFS_1"/>
    <property type="match status" value="1"/>
</dbReference>
<feature type="transmembrane region" description="Helical" evidence="8">
    <location>
        <begin position="240"/>
        <end position="260"/>
    </location>
</feature>
<evidence type="ECO:0000313" key="10">
    <source>
        <dbReference type="EMBL" id="MER6981926.1"/>
    </source>
</evidence>
<feature type="transmembrane region" description="Helical" evidence="8">
    <location>
        <begin position="330"/>
        <end position="353"/>
    </location>
</feature>
<dbReference type="Pfam" id="PF07690">
    <property type="entry name" value="MFS_1"/>
    <property type="match status" value="1"/>
</dbReference>
<evidence type="ECO:0000256" key="2">
    <source>
        <dbReference type="ARBA" id="ARBA00022448"/>
    </source>
</evidence>
<dbReference type="InterPro" id="IPR050171">
    <property type="entry name" value="MFS_Transporters"/>
</dbReference>
<keyword evidence="2" id="KW-0813">Transport</keyword>
<feature type="transmembrane region" description="Helical" evidence="8">
    <location>
        <begin position="39"/>
        <end position="58"/>
    </location>
</feature>
<dbReference type="PROSITE" id="PS51257">
    <property type="entry name" value="PROKAR_LIPOPROTEIN"/>
    <property type="match status" value="1"/>
</dbReference>
<evidence type="ECO:0000256" key="3">
    <source>
        <dbReference type="ARBA" id="ARBA00022475"/>
    </source>
</evidence>
<dbReference type="SUPFAM" id="SSF103473">
    <property type="entry name" value="MFS general substrate transporter"/>
    <property type="match status" value="1"/>
</dbReference>
<dbReference type="InterPro" id="IPR011701">
    <property type="entry name" value="MFS"/>
</dbReference>
<feature type="transmembrane region" description="Helical" evidence="8">
    <location>
        <begin position="293"/>
        <end position="318"/>
    </location>
</feature>
<evidence type="ECO:0000313" key="11">
    <source>
        <dbReference type="Proteomes" id="UP001458415"/>
    </source>
</evidence>
<dbReference type="InterPro" id="IPR036259">
    <property type="entry name" value="MFS_trans_sf"/>
</dbReference>
<evidence type="ECO:0000256" key="6">
    <source>
        <dbReference type="ARBA" id="ARBA00023136"/>
    </source>
</evidence>
<gene>
    <name evidence="10" type="ORF">ABT317_34375</name>
</gene>
<evidence type="ECO:0000256" key="7">
    <source>
        <dbReference type="SAM" id="MobiDB-lite"/>
    </source>
</evidence>
<evidence type="ECO:0000259" key="9">
    <source>
        <dbReference type="PROSITE" id="PS50850"/>
    </source>
</evidence>
<feature type="region of interest" description="Disordered" evidence="7">
    <location>
        <begin position="392"/>
        <end position="424"/>
    </location>
</feature>
<keyword evidence="4 8" id="KW-0812">Transmembrane</keyword>
<accession>A0ABV1WCL9</accession>
<keyword evidence="3" id="KW-1003">Cell membrane</keyword>
<proteinExistence type="predicted"/>
<feature type="transmembrane region" description="Helical" evidence="8">
    <location>
        <begin position="95"/>
        <end position="117"/>
    </location>
</feature>
<feature type="domain" description="Major facilitator superfamily (MFS) profile" evidence="9">
    <location>
        <begin position="1"/>
        <end position="391"/>
    </location>
</feature>
<comment type="caution">
    <text evidence="10">The sequence shown here is derived from an EMBL/GenBank/DDBJ whole genome shotgun (WGS) entry which is preliminary data.</text>
</comment>
<evidence type="ECO:0000256" key="5">
    <source>
        <dbReference type="ARBA" id="ARBA00022989"/>
    </source>
</evidence>